<dbReference type="PANTHER" id="PTHR13639:SF2">
    <property type="entry name" value="CYTOCHROME C OXIDASE ASSEMBLY FACTOR 4 HOMOLOG, MITOCHONDRIAL"/>
    <property type="match status" value="1"/>
</dbReference>
<evidence type="ECO:0000313" key="2">
    <source>
        <dbReference type="EMBL" id="CAL1528647.1"/>
    </source>
</evidence>
<feature type="compositionally biased region" description="Basic residues" evidence="1">
    <location>
        <begin position="1"/>
        <end position="11"/>
    </location>
</feature>
<dbReference type="PANTHER" id="PTHR13639">
    <property type="entry name" value="CYTOCHROME C OXIDASE ASSEMBLY FACTOR 4 HOMOLOG, MITOCHONDRIAL"/>
    <property type="match status" value="1"/>
</dbReference>
<dbReference type="EMBL" id="CAXITT010000035">
    <property type="protein sequence ID" value="CAL1528647.1"/>
    <property type="molecule type" value="Genomic_DNA"/>
</dbReference>
<organism evidence="2 3">
    <name type="scientific">Lymnaea stagnalis</name>
    <name type="common">Great pond snail</name>
    <name type="synonym">Helix stagnalis</name>
    <dbReference type="NCBI Taxonomy" id="6523"/>
    <lineage>
        <taxon>Eukaryota</taxon>
        <taxon>Metazoa</taxon>
        <taxon>Spiralia</taxon>
        <taxon>Lophotrochozoa</taxon>
        <taxon>Mollusca</taxon>
        <taxon>Gastropoda</taxon>
        <taxon>Heterobranchia</taxon>
        <taxon>Euthyneura</taxon>
        <taxon>Panpulmonata</taxon>
        <taxon>Hygrophila</taxon>
        <taxon>Lymnaeoidea</taxon>
        <taxon>Lymnaeidae</taxon>
        <taxon>Lymnaea</taxon>
    </lineage>
</organism>
<keyword evidence="3" id="KW-1185">Reference proteome</keyword>
<dbReference type="AlphaFoldDB" id="A0AAV2H5J1"/>
<feature type="region of interest" description="Disordered" evidence="1">
    <location>
        <begin position="1"/>
        <end position="22"/>
    </location>
</feature>
<name>A0AAV2H5J1_LYMST</name>
<proteinExistence type="predicted"/>
<dbReference type="GO" id="GO:0033617">
    <property type="term" value="P:mitochondrial respiratory chain complex IV assembly"/>
    <property type="evidence" value="ECO:0007669"/>
    <property type="project" value="InterPro"/>
</dbReference>
<protein>
    <submittedName>
        <fullName evidence="2">Uncharacterized protein</fullName>
    </submittedName>
</protein>
<sequence>MASHMGHKRSSSPKDLEEEDPVDAMINKTGCLKLHYAVQECIGEKRDWRLCQNEVTEFRKCMEGGMKKSQK</sequence>
<dbReference type="InterPro" id="IPR039870">
    <property type="entry name" value="Coa4-like"/>
</dbReference>
<dbReference type="Proteomes" id="UP001497497">
    <property type="component" value="Unassembled WGS sequence"/>
</dbReference>
<accession>A0AAV2H5J1</accession>
<dbReference type="GO" id="GO:0005758">
    <property type="term" value="C:mitochondrial intermembrane space"/>
    <property type="evidence" value="ECO:0007669"/>
    <property type="project" value="InterPro"/>
</dbReference>
<evidence type="ECO:0000256" key="1">
    <source>
        <dbReference type="SAM" id="MobiDB-lite"/>
    </source>
</evidence>
<comment type="caution">
    <text evidence="2">The sequence shown here is derived from an EMBL/GenBank/DDBJ whole genome shotgun (WGS) entry which is preliminary data.</text>
</comment>
<reference evidence="2 3" key="1">
    <citation type="submission" date="2024-04" db="EMBL/GenBank/DDBJ databases">
        <authorList>
            <consortium name="Genoscope - CEA"/>
            <person name="William W."/>
        </authorList>
    </citation>
    <scope>NUCLEOTIDE SEQUENCE [LARGE SCALE GENOMIC DNA]</scope>
</reference>
<gene>
    <name evidence="2" type="ORF">GSLYS_00002817001</name>
</gene>
<evidence type="ECO:0000313" key="3">
    <source>
        <dbReference type="Proteomes" id="UP001497497"/>
    </source>
</evidence>